<dbReference type="EMBL" id="KZ502984">
    <property type="protein sequence ID" value="PKU69884.1"/>
    <property type="molecule type" value="Genomic_DNA"/>
</dbReference>
<accession>A0A2I0W2J2</accession>
<proteinExistence type="predicted"/>
<dbReference type="AlphaFoldDB" id="A0A2I0W2J2"/>
<reference evidence="2 3" key="1">
    <citation type="journal article" date="2016" name="Sci. Rep.">
        <title>The Dendrobium catenatum Lindl. genome sequence provides insights into polysaccharide synthase, floral development and adaptive evolution.</title>
        <authorList>
            <person name="Zhang G.Q."/>
            <person name="Xu Q."/>
            <person name="Bian C."/>
            <person name="Tsai W.C."/>
            <person name="Yeh C.M."/>
            <person name="Liu K.W."/>
            <person name="Yoshida K."/>
            <person name="Zhang L.S."/>
            <person name="Chang S.B."/>
            <person name="Chen F."/>
            <person name="Shi Y."/>
            <person name="Su Y.Y."/>
            <person name="Zhang Y.Q."/>
            <person name="Chen L.J."/>
            <person name="Yin Y."/>
            <person name="Lin M."/>
            <person name="Huang H."/>
            <person name="Deng H."/>
            <person name="Wang Z.W."/>
            <person name="Zhu S.L."/>
            <person name="Zhao X."/>
            <person name="Deng C."/>
            <person name="Niu S.C."/>
            <person name="Huang J."/>
            <person name="Wang M."/>
            <person name="Liu G.H."/>
            <person name="Yang H.J."/>
            <person name="Xiao X.J."/>
            <person name="Hsiao Y.Y."/>
            <person name="Wu W.L."/>
            <person name="Chen Y.Y."/>
            <person name="Mitsuda N."/>
            <person name="Ohme-Takagi M."/>
            <person name="Luo Y.B."/>
            <person name="Van de Peer Y."/>
            <person name="Liu Z.J."/>
        </authorList>
    </citation>
    <scope>NUCLEOTIDE SEQUENCE [LARGE SCALE GENOMIC DNA]</scope>
    <source>
        <tissue evidence="2">The whole plant</tissue>
    </source>
</reference>
<name>A0A2I0W2J2_9ASPA</name>
<keyword evidence="3" id="KW-1185">Reference proteome</keyword>
<dbReference type="PANTHER" id="PTHR31286">
    <property type="entry name" value="GLYCINE-RICH CELL WALL STRUCTURAL PROTEIN 1.8-LIKE"/>
    <property type="match status" value="1"/>
</dbReference>
<dbReference type="PANTHER" id="PTHR31286:SF179">
    <property type="entry name" value="RNASE H TYPE-1 DOMAIN-CONTAINING PROTEIN"/>
    <property type="match status" value="1"/>
</dbReference>
<organism evidence="2 3">
    <name type="scientific">Dendrobium catenatum</name>
    <dbReference type="NCBI Taxonomy" id="906689"/>
    <lineage>
        <taxon>Eukaryota</taxon>
        <taxon>Viridiplantae</taxon>
        <taxon>Streptophyta</taxon>
        <taxon>Embryophyta</taxon>
        <taxon>Tracheophyta</taxon>
        <taxon>Spermatophyta</taxon>
        <taxon>Magnoliopsida</taxon>
        <taxon>Liliopsida</taxon>
        <taxon>Asparagales</taxon>
        <taxon>Orchidaceae</taxon>
        <taxon>Epidendroideae</taxon>
        <taxon>Malaxideae</taxon>
        <taxon>Dendrobiinae</taxon>
        <taxon>Dendrobium</taxon>
    </lineage>
</organism>
<evidence type="ECO:0000259" key="1">
    <source>
        <dbReference type="Pfam" id="PF14111"/>
    </source>
</evidence>
<sequence>MASSRLRDPGFLTCSSPFSFKDALSGFSSISVVFLELKVSSFRGMPSLWISEMEIESLAAPFEFSLVRKFLARRPSLDAIRKFFFNLKLKGDVSVTVLNNRNVLIKLFNDLDYCRVFAQRSYFVNNCFMKLVKWSPTLDVEIESPVIPIWISFPNLRPHLFASRILHGLGKIFGYPLKTDNATSTGSRPSVARVLVEIDVTKKFPNKIWVGPENAGYVQSVVFEEFPEYCVHCSSLVHSKAGCTILHPNIIPFSSLGEGGRTGVRNVVDCLIETGNVIDSSCEKVMGCEYAAADISLSPNAIPFIPSSVVNGLGPKDVIEEISDIVLVPEVVSDPVNVAIPPAECGRGSEVSLVLGVVEDCGRPMVSVRNVESNVCGQVVNSDVQDILDNLVNVPVTVSGTYGFDVKSHGDWLHNSSEFGYDSESYSDPGNEFKMDCGVALKVASRGKFWKRGGRRR</sequence>
<dbReference type="Proteomes" id="UP000233837">
    <property type="component" value="Unassembled WGS sequence"/>
</dbReference>
<dbReference type="Pfam" id="PF14111">
    <property type="entry name" value="DUF4283"/>
    <property type="match status" value="1"/>
</dbReference>
<evidence type="ECO:0000313" key="2">
    <source>
        <dbReference type="EMBL" id="PKU69884.1"/>
    </source>
</evidence>
<evidence type="ECO:0000313" key="3">
    <source>
        <dbReference type="Proteomes" id="UP000233837"/>
    </source>
</evidence>
<dbReference type="InterPro" id="IPR040256">
    <property type="entry name" value="At4g02000-like"/>
</dbReference>
<feature type="domain" description="DUF4283" evidence="1">
    <location>
        <begin position="62"/>
        <end position="140"/>
    </location>
</feature>
<gene>
    <name evidence="2" type="ORF">MA16_Dca011902</name>
</gene>
<protein>
    <recommendedName>
        <fullName evidence="1">DUF4283 domain-containing protein</fullName>
    </recommendedName>
</protein>
<dbReference type="InterPro" id="IPR025558">
    <property type="entry name" value="DUF4283"/>
</dbReference>
<reference evidence="2 3" key="2">
    <citation type="journal article" date="2017" name="Nature">
        <title>The Apostasia genome and the evolution of orchids.</title>
        <authorList>
            <person name="Zhang G.Q."/>
            <person name="Liu K.W."/>
            <person name="Li Z."/>
            <person name="Lohaus R."/>
            <person name="Hsiao Y.Y."/>
            <person name="Niu S.C."/>
            <person name="Wang J.Y."/>
            <person name="Lin Y.C."/>
            <person name="Xu Q."/>
            <person name="Chen L.J."/>
            <person name="Yoshida K."/>
            <person name="Fujiwara S."/>
            <person name="Wang Z.W."/>
            <person name="Zhang Y.Q."/>
            <person name="Mitsuda N."/>
            <person name="Wang M."/>
            <person name="Liu G.H."/>
            <person name="Pecoraro L."/>
            <person name="Huang H.X."/>
            <person name="Xiao X.J."/>
            <person name="Lin M."/>
            <person name="Wu X.Y."/>
            <person name="Wu W.L."/>
            <person name="Chen Y.Y."/>
            <person name="Chang S.B."/>
            <person name="Sakamoto S."/>
            <person name="Ohme-Takagi M."/>
            <person name="Yagi M."/>
            <person name="Zeng S.J."/>
            <person name="Shen C.Y."/>
            <person name="Yeh C.M."/>
            <person name="Luo Y.B."/>
            <person name="Tsai W.C."/>
            <person name="Van de Peer Y."/>
            <person name="Liu Z.J."/>
        </authorList>
    </citation>
    <scope>NUCLEOTIDE SEQUENCE [LARGE SCALE GENOMIC DNA]</scope>
    <source>
        <tissue evidence="2">The whole plant</tissue>
    </source>
</reference>